<evidence type="ECO:0000313" key="7">
    <source>
        <dbReference type="EMBL" id="AEU37425.1"/>
    </source>
</evidence>
<dbReference type="PANTHER" id="PTHR32308">
    <property type="entry name" value="LYASE BETA SUBUNIT, PUTATIVE (AFU_ORTHOLOGUE AFUA_4G13030)-RELATED"/>
    <property type="match status" value="1"/>
</dbReference>
<feature type="binding site" evidence="4">
    <location>
        <position position="65"/>
    </location>
    <ligand>
        <name>substrate</name>
    </ligand>
</feature>
<protein>
    <submittedName>
        <fullName evidence="7">Citryl-CoA lyase</fullName>
        <ecNumber evidence="7">4.1.3.34</ecNumber>
    </submittedName>
</protein>
<gene>
    <name evidence="7" type="ordered locus">AciX8_3122</name>
</gene>
<keyword evidence="8" id="KW-1185">Reference proteome</keyword>
<evidence type="ECO:0000313" key="8">
    <source>
        <dbReference type="Proteomes" id="UP000007113"/>
    </source>
</evidence>
<dbReference type="InterPro" id="IPR040442">
    <property type="entry name" value="Pyrv_kinase-like_dom_sf"/>
</dbReference>
<name>G8NSD1_GRAMM</name>
<evidence type="ECO:0000256" key="5">
    <source>
        <dbReference type="PIRSR" id="PIRSR015582-2"/>
    </source>
</evidence>
<dbReference type="EMBL" id="CP003130">
    <property type="protein sequence ID" value="AEU37425.1"/>
    <property type="molecule type" value="Genomic_DNA"/>
</dbReference>
<dbReference type="InterPro" id="IPR005000">
    <property type="entry name" value="Aldolase/citrate-lyase_domain"/>
</dbReference>
<dbReference type="SUPFAM" id="SSF51621">
    <property type="entry name" value="Phosphoenolpyruvate/pyruvate domain"/>
    <property type="match status" value="1"/>
</dbReference>
<dbReference type="Proteomes" id="UP000007113">
    <property type="component" value="Chromosome"/>
</dbReference>
<dbReference type="Pfam" id="PF03328">
    <property type="entry name" value="HpcH_HpaI"/>
    <property type="match status" value="1"/>
</dbReference>
<feature type="binding site" evidence="5">
    <location>
        <position position="154"/>
    </location>
    <ligand>
        <name>Mg(2+)</name>
        <dbReference type="ChEBI" id="CHEBI:18420"/>
    </ligand>
</feature>
<dbReference type="OrthoDB" id="9786940at2"/>
<dbReference type="GO" id="GO:0000287">
    <property type="term" value="F:magnesium ion binding"/>
    <property type="evidence" value="ECO:0007669"/>
    <property type="project" value="TreeGrafter"/>
</dbReference>
<dbReference type="InterPro" id="IPR011206">
    <property type="entry name" value="Citrate_lyase_beta/mcl1/mcl2"/>
</dbReference>
<dbReference type="AlphaFoldDB" id="G8NSD1"/>
<evidence type="ECO:0000256" key="3">
    <source>
        <dbReference type="ARBA" id="ARBA00022842"/>
    </source>
</evidence>
<accession>G8NSD1</accession>
<dbReference type="PANTHER" id="PTHR32308:SF10">
    <property type="entry name" value="CITRATE LYASE SUBUNIT BETA"/>
    <property type="match status" value="1"/>
</dbReference>
<dbReference type="RefSeq" id="WP_014266302.1">
    <property type="nucleotide sequence ID" value="NC_016631.1"/>
</dbReference>
<dbReference type="EC" id="4.1.3.34" evidence="7"/>
<dbReference type="eggNOG" id="COG2301">
    <property type="taxonomic scope" value="Bacteria"/>
</dbReference>
<keyword evidence="3 5" id="KW-0460">Magnesium</keyword>
<comment type="cofactor">
    <cofactor evidence="1">
        <name>Mg(2+)</name>
        <dbReference type="ChEBI" id="CHEBI:18420"/>
    </cofactor>
</comment>
<keyword evidence="7" id="KW-0456">Lyase</keyword>
<dbReference type="HOGENOM" id="CLU_044864_0_0_0"/>
<feature type="binding site" evidence="5">
    <location>
        <position position="127"/>
    </location>
    <ligand>
        <name>Mg(2+)</name>
        <dbReference type="ChEBI" id="CHEBI:18420"/>
    </ligand>
</feature>
<dbReference type="STRING" id="682795.AciX8_3122"/>
<evidence type="ECO:0000256" key="4">
    <source>
        <dbReference type="PIRSR" id="PIRSR015582-1"/>
    </source>
</evidence>
<evidence type="ECO:0000256" key="1">
    <source>
        <dbReference type="ARBA" id="ARBA00001946"/>
    </source>
</evidence>
<feature type="binding site" evidence="4">
    <location>
        <position position="127"/>
    </location>
    <ligand>
        <name>substrate</name>
    </ligand>
</feature>
<reference evidence="7 8" key="1">
    <citation type="submission" date="2011-11" db="EMBL/GenBank/DDBJ databases">
        <title>Complete sequence of Granulicella mallensis MP5ACTX8.</title>
        <authorList>
            <consortium name="US DOE Joint Genome Institute"/>
            <person name="Lucas S."/>
            <person name="Copeland A."/>
            <person name="Lapidus A."/>
            <person name="Cheng J.-F."/>
            <person name="Goodwin L."/>
            <person name="Pitluck S."/>
            <person name="Peters L."/>
            <person name="Lu M."/>
            <person name="Detter J.C."/>
            <person name="Han C."/>
            <person name="Tapia R."/>
            <person name="Land M."/>
            <person name="Hauser L."/>
            <person name="Kyrpides N."/>
            <person name="Ivanova N."/>
            <person name="Mikhailova N."/>
            <person name="Pagani I."/>
            <person name="Rawat S."/>
            <person name="Mannisto M."/>
            <person name="Haggblom M."/>
            <person name="Woyke T."/>
        </authorList>
    </citation>
    <scope>NUCLEOTIDE SEQUENCE [LARGE SCALE GENOMIC DNA]</scope>
    <source>
        <strain evidence="8">ATCC BAA-1857 / DSM 23137 / MP5ACTX8</strain>
    </source>
</reference>
<dbReference type="InterPro" id="IPR015813">
    <property type="entry name" value="Pyrv/PenolPyrv_kinase-like_dom"/>
</dbReference>
<proteinExistence type="predicted"/>
<evidence type="ECO:0000259" key="6">
    <source>
        <dbReference type="Pfam" id="PF03328"/>
    </source>
</evidence>
<dbReference type="Gene3D" id="3.20.20.60">
    <property type="entry name" value="Phosphoenolpyruvate-binding domains"/>
    <property type="match status" value="1"/>
</dbReference>
<dbReference type="GO" id="GO:0006107">
    <property type="term" value="P:oxaloacetate metabolic process"/>
    <property type="evidence" value="ECO:0007669"/>
    <property type="project" value="TreeGrafter"/>
</dbReference>
<dbReference type="GO" id="GO:0008816">
    <property type="term" value="F:citryl-CoA lyase activity"/>
    <property type="evidence" value="ECO:0007669"/>
    <property type="project" value="UniProtKB-EC"/>
</dbReference>
<organism evidence="7 8">
    <name type="scientific">Granulicella mallensis (strain ATCC BAA-1857 / DSM 23137 / MP5ACTX8)</name>
    <dbReference type="NCBI Taxonomy" id="682795"/>
    <lineage>
        <taxon>Bacteria</taxon>
        <taxon>Pseudomonadati</taxon>
        <taxon>Acidobacteriota</taxon>
        <taxon>Terriglobia</taxon>
        <taxon>Terriglobales</taxon>
        <taxon>Acidobacteriaceae</taxon>
        <taxon>Granulicella</taxon>
    </lineage>
</organism>
<sequence length="283" mass="31015">MMRSKLFVPADRPELFEKALRSGADAVCFDLEDAVLADRKVEARENLRLFFHKHAANESPFLLVRTNPVGTPHFQWDIECALWPSLYAIALPKVEQLEDISTAVCEMDRVESLRNLLPPVRILPTIESPRGLRIAAEISMSSPRVVGLQMGFADLMEPLGIAPENTLARNQVRLMLRLAAAEGGLNCYDSAFPDFRDPVGYVSSLQSARTLGFAGASCIHPSQIAAANLAFSPTEKELLCAQRVVDAARLAAESGNAVTTVDGKMIDEPFIQRARALLKSVGR</sequence>
<evidence type="ECO:0000256" key="2">
    <source>
        <dbReference type="ARBA" id="ARBA00022723"/>
    </source>
</evidence>
<dbReference type="KEGG" id="gma:AciX8_3122"/>
<dbReference type="PIRSF" id="PIRSF015582">
    <property type="entry name" value="Cit_lyase_B"/>
    <property type="match status" value="1"/>
</dbReference>
<keyword evidence="2 5" id="KW-0479">Metal-binding</keyword>
<feature type="domain" description="HpcH/HpaI aldolase/citrate lyase" evidence="6">
    <location>
        <begin position="3"/>
        <end position="221"/>
    </location>
</feature>